<dbReference type="Gene3D" id="3.10.20.310">
    <property type="entry name" value="membrane protein fhac"/>
    <property type="match status" value="2"/>
</dbReference>
<dbReference type="Gene3D" id="2.40.160.50">
    <property type="entry name" value="membrane protein fhac: a member of the omp85/tpsb transporter family"/>
    <property type="match status" value="1"/>
</dbReference>
<feature type="region of interest" description="Disordered" evidence="12">
    <location>
        <begin position="1"/>
        <end position="37"/>
    </location>
</feature>
<dbReference type="PANTHER" id="PTHR12815">
    <property type="entry name" value="SORTING AND ASSEMBLY MACHINERY SAMM50 PROTEIN FAMILY MEMBER"/>
    <property type="match status" value="1"/>
</dbReference>
<dbReference type="PANTHER" id="PTHR12815:SF42">
    <property type="entry name" value="BACTERIAL SURFACE ANTIGEN (D15) DOMAIN-CONTAINING PROTEIN"/>
    <property type="match status" value="1"/>
</dbReference>
<evidence type="ECO:0000256" key="6">
    <source>
        <dbReference type="ARBA" id="ARBA00022692"/>
    </source>
</evidence>
<keyword evidence="4" id="KW-0150">Chloroplast</keyword>
<evidence type="ECO:0000256" key="5">
    <source>
        <dbReference type="ARBA" id="ARBA00022640"/>
    </source>
</evidence>
<reference evidence="16" key="2">
    <citation type="journal article" date="2024" name="Plant">
        <title>Genomic evolution and insights into agronomic trait innovations of Sesamum species.</title>
        <authorList>
            <person name="Miao H."/>
            <person name="Wang L."/>
            <person name="Qu L."/>
            <person name="Liu H."/>
            <person name="Sun Y."/>
            <person name="Le M."/>
            <person name="Wang Q."/>
            <person name="Wei S."/>
            <person name="Zheng Y."/>
            <person name="Lin W."/>
            <person name="Duan Y."/>
            <person name="Cao H."/>
            <person name="Xiong S."/>
            <person name="Wang X."/>
            <person name="Wei L."/>
            <person name="Li C."/>
            <person name="Ma Q."/>
            <person name="Ju M."/>
            <person name="Zhao R."/>
            <person name="Li G."/>
            <person name="Mu C."/>
            <person name="Tian Q."/>
            <person name="Mei H."/>
            <person name="Zhang T."/>
            <person name="Gao T."/>
            <person name="Zhang H."/>
        </authorList>
    </citation>
    <scope>NUCLEOTIDE SEQUENCE</scope>
    <source>
        <strain evidence="16">3651</strain>
    </source>
</reference>
<keyword evidence="5" id="KW-0934">Plastid</keyword>
<comment type="caution">
    <text evidence="16">The sequence shown here is derived from an EMBL/GenBank/DDBJ whole genome shotgun (WGS) entry which is preliminary data.</text>
</comment>
<dbReference type="FunFam" id="2.40.160.50:FF:000004">
    <property type="entry name" value="Protein TOC75-3 chloroplastic"/>
    <property type="match status" value="1"/>
</dbReference>
<evidence type="ECO:0000259" key="14">
    <source>
        <dbReference type="Pfam" id="PF25280"/>
    </source>
</evidence>
<name>A0AAE1Z262_9LAMI</name>
<evidence type="ECO:0000256" key="3">
    <source>
        <dbReference type="ARBA" id="ARBA00022452"/>
    </source>
</evidence>
<dbReference type="GO" id="GO:0009658">
    <property type="term" value="P:chloroplast organization"/>
    <property type="evidence" value="ECO:0007669"/>
    <property type="project" value="TreeGrafter"/>
</dbReference>
<dbReference type="GO" id="GO:0045037">
    <property type="term" value="P:protein import into chloroplast stroma"/>
    <property type="evidence" value="ECO:0007669"/>
    <property type="project" value="TreeGrafter"/>
</dbReference>
<dbReference type="InterPro" id="IPR057355">
    <property type="entry name" value="POTRA2_Toc75"/>
</dbReference>
<dbReference type="GO" id="GO:0015450">
    <property type="term" value="F:protein-transporting ATPase activity"/>
    <property type="evidence" value="ECO:0007669"/>
    <property type="project" value="InterPro"/>
</dbReference>
<evidence type="ECO:0000256" key="1">
    <source>
        <dbReference type="ARBA" id="ARBA00004396"/>
    </source>
</evidence>
<dbReference type="FunFam" id="3.10.20.310:FF:000011">
    <property type="entry name" value="Protein TOC75-3 chloroplastic"/>
    <property type="match status" value="1"/>
</dbReference>
<sequence length="821" mass="89423">MSSSAAPAHLLPLTSSTASRRRNSSATASVSRLHSPNSIVQPNLPSVAVSASLQNPKPSKSPPFLLNYLISPKSLGPCAASCILFHLAKPVFSGSGTIFNLGGGGGGGGGGGAGGGGGGGGGSDGGQGGGFWSRIFSPAAIAKDDEPQQEWDTHGLPANIVVQLNKLSGFKKYKVSEILFLDRRRGSTVGTEDSFFEMVSLRPGGIYNKAQLQKELETLATCGMFEKVDLETKTNPDGTISITIPFLESTWQSADRFRCINVGLMPQSKPIEMDPDMTEKERLEYYRSQEKDYRRRIERSRPCLLPIAVQREILQMLRQQGKVSARLLQRIRDRVQQWYHENGYACAQVVNFGNLNTKEVVCEVVEGDITQLVIQFQDKLGNTCEGNTQFPVIKRELPKQLRQGQVFNIEAGKQALRNINSLALFSNIEVNPRPDEKNEGGIIVEVKLKELEQKSAEVSTEWSIVPGRGGRPTLASIQPGGTVSFEHRNIKGLNRSLLGSVTTSNFLNPQDDLAFKLEYVHPYLDGVYNPRNRTFRASCFNSRKLSPVFTGGPGIEEVPPIWVDRAGVKANITENFTRQSKFTYGLVMEEITTRDESSHIAANGQRVLPSGGVSADGPPTTLSGTGVDRMAFLQANITRDNTKFLNGAIVGERNVFQLDQGLGIGSKFPFFNRHQLTVTRFLQLKQVEEGAGKPPPPVLVLHGHYGGCVGDLPSYDAFTLGGPYSVRGYNMGELGAARNILELAAELRIPIRNTHVYVFAEHGNDLGSSKDVKGNPTEVYRRVGHGSSYGVGAKLGLVRAEYAVDQNSGTGAVFFRFGERF</sequence>
<keyword evidence="6" id="KW-0812">Transmembrane</keyword>
<dbReference type="InterPro" id="IPR057354">
    <property type="entry name" value="POTRA1_3_Toc75"/>
</dbReference>
<feature type="domain" description="Toc75-like second POTRA" evidence="14">
    <location>
        <begin position="257"/>
        <end position="368"/>
    </location>
</feature>
<gene>
    <name evidence="16" type="ORF">Salat_0424400</name>
</gene>
<dbReference type="InterPro" id="IPR039910">
    <property type="entry name" value="D15-like"/>
</dbReference>
<dbReference type="InterPro" id="IPR000184">
    <property type="entry name" value="Bac_surfAg_D15"/>
</dbReference>
<keyword evidence="8" id="KW-0653">Protein transport</keyword>
<keyword evidence="7" id="KW-1002">Plastid outer membrane</keyword>
<dbReference type="Pfam" id="PF25282">
    <property type="entry name" value="POTRA1_3_Toc75"/>
    <property type="match status" value="2"/>
</dbReference>
<dbReference type="Pfam" id="PF01103">
    <property type="entry name" value="Omp85"/>
    <property type="match status" value="1"/>
</dbReference>
<feature type="domain" description="Bacterial surface antigen (D15)" evidence="13">
    <location>
        <begin position="489"/>
        <end position="821"/>
    </location>
</feature>
<evidence type="ECO:0000256" key="7">
    <source>
        <dbReference type="ARBA" id="ARBA00022805"/>
    </source>
</evidence>
<dbReference type="Proteomes" id="UP001293254">
    <property type="component" value="Unassembled WGS sequence"/>
</dbReference>
<evidence type="ECO:0000256" key="10">
    <source>
        <dbReference type="ARBA" id="ARBA00023136"/>
    </source>
</evidence>
<dbReference type="GO" id="GO:0006886">
    <property type="term" value="P:intracellular protein transport"/>
    <property type="evidence" value="ECO:0007669"/>
    <property type="project" value="InterPro"/>
</dbReference>
<dbReference type="InterPro" id="IPR005689">
    <property type="entry name" value="IAP75"/>
</dbReference>
<evidence type="ECO:0000256" key="8">
    <source>
        <dbReference type="ARBA" id="ARBA00022927"/>
    </source>
</evidence>
<evidence type="ECO:0000256" key="12">
    <source>
        <dbReference type="SAM" id="MobiDB-lite"/>
    </source>
</evidence>
<dbReference type="NCBIfam" id="TIGR00992">
    <property type="entry name" value="3a0901s03IAP75"/>
    <property type="match status" value="1"/>
</dbReference>
<dbReference type="AlphaFoldDB" id="A0AAE1Z262"/>
<dbReference type="EMBL" id="JACGWO010000001">
    <property type="protein sequence ID" value="KAK4440895.1"/>
    <property type="molecule type" value="Genomic_DNA"/>
</dbReference>
<keyword evidence="9" id="KW-0809">Transit peptide</keyword>
<keyword evidence="2" id="KW-0813">Transport</keyword>
<comment type="subcellular location">
    <subcellularLocation>
        <location evidence="1">Plastid</location>
        <location evidence="1">Chloroplast outer membrane</location>
        <topology evidence="1">Multi-pass membrane protein</topology>
    </subcellularLocation>
</comment>
<proteinExistence type="inferred from homology"/>
<evidence type="ECO:0000256" key="11">
    <source>
        <dbReference type="ARBA" id="ARBA00061638"/>
    </source>
</evidence>
<keyword evidence="10" id="KW-0472">Membrane</keyword>
<evidence type="ECO:0000256" key="4">
    <source>
        <dbReference type="ARBA" id="ARBA00022528"/>
    </source>
</evidence>
<dbReference type="Pfam" id="PF25280">
    <property type="entry name" value="POTRA2_Toc75"/>
    <property type="match status" value="1"/>
</dbReference>
<feature type="compositionally biased region" description="Low complexity" evidence="12">
    <location>
        <begin position="14"/>
        <end position="32"/>
    </location>
</feature>
<protein>
    <submittedName>
        <fullName evidence="16">Protein TOC75-3, chloroplastic</fullName>
    </submittedName>
</protein>
<organism evidence="16 17">
    <name type="scientific">Sesamum alatum</name>
    <dbReference type="NCBI Taxonomy" id="300844"/>
    <lineage>
        <taxon>Eukaryota</taxon>
        <taxon>Viridiplantae</taxon>
        <taxon>Streptophyta</taxon>
        <taxon>Embryophyta</taxon>
        <taxon>Tracheophyta</taxon>
        <taxon>Spermatophyta</taxon>
        <taxon>Magnoliopsida</taxon>
        <taxon>eudicotyledons</taxon>
        <taxon>Gunneridae</taxon>
        <taxon>Pentapetalae</taxon>
        <taxon>asterids</taxon>
        <taxon>lamiids</taxon>
        <taxon>Lamiales</taxon>
        <taxon>Pedaliaceae</taxon>
        <taxon>Sesamum</taxon>
    </lineage>
</organism>
<evidence type="ECO:0000313" key="16">
    <source>
        <dbReference type="EMBL" id="KAK4440895.1"/>
    </source>
</evidence>
<evidence type="ECO:0000256" key="9">
    <source>
        <dbReference type="ARBA" id="ARBA00022946"/>
    </source>
</evidence>
<dbReference type="GO" id="GO:0009707">
    <property type="term" value="C:chloroplast outer membrane"/>
    <property type="evidence" value="ECO:0007669"/>
    <property type="project" value="UniProtKB-SubCell"/>
</dbReference>
<accession>A0AAE1Z262</accession>
<keyword evidence="17" id="KW-1185">Reference proteome</keyword>
<comment type="similarity">
    <text evidence="11">Belongs to the TOC75 family.</text>
</comment>
<evidence type="ECO:0000313" key="17">
    <source>
        <dbReference type="Proteomes" id="UP001293254"/>
    </source>
</evidence>
<reference evidence="16" key="1">
    <citation type="submission" date="2020-06" db="EMBL/GenBank/DDBJ databases">
        <authorList>
            <person name="Li T."/>
            <person name="Hu X."/>
            <person name="Zhang T."/>
            <person name="Song X."/>
            <person name="Zhang H."/>
            <person name="Dai N."/>
            <person name="Sheng W."/>
            <person name="Hou X."/>
            <person name="Wei L."/>
        </authorList>
    </citation>
    <scope>NUCLEOTIDE SEQUENCE</scope>
    <source>
        <strain evidence="16">3651</strain>
        <tissue evidence="16">Leaf</tissue>
    </source>
</reference>
<keyword evidence="3" id="KW-1134">Transmembrane beta strand</keyword>
<evidence type="ECO:0000259" key="15">
    <source>
        <dbReference type="Pfam" id="PF25282"/>
    </source>
</evidence>
<evidence type="ECO:0000256" key="2">
    <source>
        <dbReference type="ARBA" id="ARBA00022448"/>
    </source>
</evidence>
<evidence type="ECO:0000259" key="13">
    <source>
        <dbReference type="Pfam" id="PF01103"/>
    </source>
</evidence>
<feature type="domain" description="Toc75-like POTRA" evidence="15">
    <location>
        <begin position="369"/>
        <end position="450"/>
    </location>
</feature>
<feature type="domain" description="Toc75-like POTRA" evidence="15">
    <location>
        <begin position="157"/>
        <end position="248"/>
    </location>
</feature>
<dbReference type="GO" id="GO:0045036">
    <property type="term" value="P:protein targeting to chloroplast"/>
    <property type="evidence" value="ECO:0007669"/>
    <property type="project" value="UniProtKB-ARBA"/>
</dbReference>